<dbReference type="InterPro" id="IPR005123">
    <property type="entry name" value="Oxoglu/Fe-dep_dioxygenase_dom"/>
</dbReference>
<dbReference type="SUPFAM" id="SSF51197">
    <property type="entry name" value="Clavaminate synthase-like"/>
    <property type="match status" value="1"/>
</dbReference>
<dbReference type="RefSeq" id="WP_379058764.1">
    <property type="nucleotide sequence ID" value="NZ_JBHTKB010000003.1"/>
</dbReference>
<dbReference type="PANTHER" id="PTHR16557:SF2">
    <property type="entry name" value="NUCLEIC ACID DIOXYGENASE ALKBH1"/>
    <property type="match status" value="1"/>
</dbReference>
<dbReference type="GO" id="GO:0035516">
    <property type="term" value="F:broad specificity oxidative DNA demethylase activity"/>
    <property type="evidence" value="ECO:0007669"/>
    <property type="project" value="UniProtKB-EC"/>
</dbReference>
<organism evidence="7 8">
    <name type="scientific">Methylophilus luteus</name>
    <dbReference type="NCBI Taxonomy" id="640108"/>
    <lineage>
        <taxon>Bacteria</taxon>
        <taxon>Pseudomonadati</taxon>
        <taxon>Pseudomonadota</taxon>
        <taxon>Betaproteobacteria</taxon>
        <taxon>Nitrosomonadales</taxon>
        <taxon>Methylophilaceae</taxon>
        <taxon>Methylophilus</taxon>
    </lineage>
</organism>
<evidence type="ECO:0000259" key="6">
    <source>
        <dbReference type="PROSITE" id="PS51471"/>
    </source>
</evidence>
<keyword evidence="8" id="KW-1185">Reference proteome</keyword>
<dbReference type="Pfam" id="PF13532">
    <property type="entry name" value="2OG-FeII_Oxy_2"/>
    <property type="match status" value="1"/>
</dbReference>
<evidence type="ECO:0000256" key="2">
    <source>
        <dbReference type="ARBA" id="ARBA00022723"/>
    </source>
</evidence>
<dbReference type="InterPro" id="IPR037151">
    <property type="entry name" value="AlkB-like_sf"/>
</dbReference>
<reference evidence="8" key="1">
    <citation type="journal article" date="2019" name="Int. J. Syst. Evol. Microbiol.">
        <title>The Global Catalogue of Microorganisms (GCM) 10K type strain sequencing project: providing services to taxonomists for standard genome sequencing and annotation.</title>
        <authorList>
            <consortium name="The Broad Institute Genomics Platform"/>
            <consortium name="The Broad Institute Genome Sequencing Center for Infectious Disease"/>
            <person name="Wu L."/>
            <person name="Ma J."/>
        </authorList>
    </citation>
    <scope>NUCLEOTIDE SEQUENCE [LARGE SCALE GENOMIC DNA]</scope>
    <source>
        <strain evidence="8">CCUG 58412</strain>
    </source>
</reference>
<accession>A0ABW3F873</accession>
<name>A0ABW3F873_9PROT</name>
<gene>
    <name evidence="7" type="primary">alkB</name>
    <name evidence="7" type="ORF">ACFQ1Z_13940</name>
</gene>
<dbReference type="NCBIfam" id="NF011930">
    <property type="entry name" value="PRK15401.1"/>
    <property type="match status" value="1"/>
</dbReference>
<evidence type="ECO:0000256" key="4">
    <source>
        <dbReference type="ARBA" id="ARBA00023002"/>
    </source>
</evidence>
<dbReference type="EC" id="1.14.11.33" evidence="7"/>
<evidence type="ECO:0000256" key="1">
    <source>
        <dbReference type="ARBA" id="ARBA00001954"/>
    </source>
</evidence>
<keyword evidence="3" id="KW-0223">Dioxygenase</keyword>
<evidence type="ECO:0000313" key="8">
    <source>
        <dbReference type="Proteomes" id="UP001597128"/>
    </source>
</evidence>
<proteinExistence type="predicted"/>
<dbReference type="EMBL" id="JBHTKB010000003">
    <property type="protein sequence ID" value="MFD0914657.1"/>
    <property type="molecule type" value="Genomic_DNA"/>
</dbReference>
<keyword evidence="4 7" id="KW-0560">Oxidoreductase</keyword>
<dbReference type="InterPro" id="IPR027450">
    <property type="entry name" value="AlkB-like"/>
</dbReference>
<keyword evidence="5" id="KW-0408">Iron</keyword>
<evidence type="ECO:0000256" key="5">
    <source>
        <dbReference type="ARBA" id="ARBA00023004"/>
    </source>
</evidence>
<dbReference type="PROSITE" id="PS51471">
    <property type="entry name" value="FE2OG_OXY"/>
    <property type="match status" value="1"/>
</dbReference>
<keyword evidence="2" id="KW-0479">Metal-binding</keyword>
<dbReference type="Proteomes" id="UP001597128">
    <property type="component" value="Unassembled WGS sequence"/>
</dbReference>
<sequence length="211" mass="23070">MDLFAEQQPEFVPLATGACWLPGFALPVMDTLWPALQQHLCQHPPQQMMTPMGLMSVRTSSMGDWGWVGNAHGYAYSATQPDTQLPWPAIPPVILELAAAAARKAGYPDFVPDSCLINVYEAGSKMGLHQDKDEMDFSQPIVSLSLGIPAIFLFGGARRTDKPVKIPLQHGDVVVWGGVSRRFYHGVAPVKADSHPLLGSKRINLTLRKAK</sequence>
<dbReference type="PANTHER" id="PTHR16557">
    <property type="entry name" value="ALKYLATED DNA REPAIR PROTEIN ALKB-RELATED"/>
    <property type="match status" value="1"/>
</dbReference>
<dbReference type="Gene3D" id="2.60.120.590">
    <property type="entry name" value="Alpha-ketoglutarate-dependent dioxygenase AlkB-like"/>
    <property type="match status" value="1"/>
</dbReference>
<comment type="cofactor">
    <cofactor evidence="1">
        <name>Fe(2+)</name>
        <dbReference type="ChEBI" id="CHEBI:29033"/>
    </cofactor>
</comment>
<evidence type="ECO:0000313" key="7">
    <source>
        <dbReference type="EMBL" id="MFD0914657.1"/>
    </source>
</evidence>
<protein>
    <submittedName>
        <fullName evidence="7">DNA oxidative demethylase AlkB</fullName>
        <ecNumber evidence="7">1.14.11.33</ecNumber>
    </submittedName>
</protein>
<evidence type="ECO:0000256" key="3">
    <source>
        <dbReference type="ARBA" id="ARBA00022964"/>
    </source>
</evidence>
<comment type="caution">
    <text evidence="7">The sequence shown here is derived from an EMBL/GenBank/DDBJ whole genome shotgun (WGS) entry which is preliminary data.</text>
</comment>
<feature type="domain" description="Fe2OG dioxygenase" evidence="6">
    <location>
        <begin position="111"/>
        <end position="211"/>
    </location>
</feature>
<dbReference type="InterPro" id="IPR004574">
    <property type="entry name" value="Alkb"/>
</dbReference>